<keyword evidence="3" id="KW-0256">Endoplasmic reticulum</keyword>
<evidence type="ECO:0000256" key="3">
    <source>
        <dbReference type="ARBA" id="ARBA00022824"/>
    </source>
</evidence>
<keyword evidence="7" id="KW-1185">Reference proteome</keyword>
<keyword evidence="4" id="KW-0325">Glycoprotein</keyword>
<evidence type="ECO:0000256" key="2">
    <source>
        <dbReference type="ARBA" id="ARBA00007658"/>
    </source>
</evidence>
<evidence type="ECO:0000256" key="1">
    <source>
        <dbReference type="ARBA" id="ARBA00004240"/>
    </source>
</evidence>
<evidence type="ECO:0000256" key="4">
    <source>
        <dbReference type="ARBA" id="ARBA00023180"/>
    </source>
</evidence>
<gene>
    <name evidence="6" type="ORF">PXEA_LOCUS6710</name>
</gene>
<proteinExistence type="inferred from homology"/>
<comment type="subcellular location">
    <subcellularLocation>
        <location evidence="1">Endoplasmic reticulum</location>
    </subcellularLocation>
</comment>
<dbReference type="SUPFAM" id="SSF48225">
    <property type="entry name" value="Seven-hairpin glycosidases"/>
    <property type="match status" value="1"/>
</dbReference>
<dbReference type="Proteomes" id="UP000784294">
    <property type="component" value="Unassembled WGS sequence"/>
</dbReference>
<comment type="caution">
    <text evidence="6">The sequence shown here is derived from an EMBL/GenBank/DDBJ whole genome shotgun (WGS) entry which is preliminary data.</text>
</comment>
<protein>
    <recommendedName>
        <fullName evidence="5">alpha-1,2-Mannosidase</fullName>
        <ecNumber evidence="5">3.2.1.-</ecNumber>
    </recommendedName>
</protein>
<sequence>MSGLGAGHDSFYEYLVKSSILFDDTQLNFLFTEAVKSIRYHARQGRAKCFSGTDNYPPIYWNVNMFTGALANYWVDSLQAAWAGVLALNGELEEAVCQHALHFAIWQLFGLMPERYNLVLETPDLYFYPLRPELAESTYLLYRATRHPFYLQVGATLVNDIDNFTREK</sequence>
<dbReference type="GO" id="GO:0005509">
    <property type="term" value="F:calcium ion binding"/>
    <property type="evidence" value="ECO:0007669"/>
    <property type="project" value="InterPro"/>
</dbReference>
<evidence type="ECO:0000256" key="5">
    <source>
        <dbReference type="RuleBase" id="RU361193"/>
    </source>
</evidence>
<dbReference type="AlphaFoldDB" id="A0A448WJG7"/>
<dbReference type="Pfam" id="PF01532">
    <property type="entry name" value="Glyco_hydro_47"/>
    <property type="match status" value="1"/>
</dbReference>
<dbReference type="GO" id="GO:1904380">
    <property type="term" value="P:endoplasmic reticulum mannose trimming"/>
    <property type="evidence" value="ECO:0007669"/>
    <property type="project" value="InterPro"/>
</dbReference>
<dbReference type="InterPro" id="IPR001382">
    <property type="entry name" value="Glyco_hydro_47"/>
</dbReference>
<dbReference type="InterPro" id="IPR044674">
    <property type="entry name" value="EDEM1/2/3"/>
</dbReference>
<dbReference type="InterPro" id="IPR012341">
    <property type="entry name" value="6hp_glycosidase-like_sf"/>
</dbReference>
<dbReference type="GO" id="GO:0016020">
    <property type="term" value="C:membrane"/>
    <property type="evidence" value="ECO:0007669"/>
    <property type="project" value="InterPro"/>
</dbReference>
<dbReference type="PANTHER" id="PTHR45679">
    <property type="entry name" value="ER DEGRADATION-ENHANCING ALPHA-MANNOSIDASE-LIKE PROTEIN 2"/>
    <property type="match status" value="1"/>
</dbReference>
<dbReference type="PANTHER" id="PTHR45679:SF5">
    <property type="entry name" value="ER DEGRADATION-ENHANCING ALPHA-MANNOSIDASE-LIKE PROTEIN 1"/>
    <property type="match status" value="1"/>
</dbReference>
<accession>A0A448WJG7</accession>
<evidence type="ECO:0000313" key="6">
    <source>
        <dbReference type="EMBL" id="VEL13270.1"/>
    </source>
</evidence>
<dbReference type="GO" id="GO:0004571">
    <property type="term" value="F:mannosyl-oligosaccharide 1,2-alpha-mannosidase activity"/>
    <property type="evidence" value="ECO:0007669"/>
    <property type="project" value="InterPro"/>
</dbReference>
<organism evidence="6 7">
    <name type="scientific">Protopolystoma xenopodis</name>
    <dbReference type="NCBI Taxonomy" id="117903"/>
    <lineage>
        <taxon>Eukaryota</taxon>
        <taxon>Metazoa</taxon>
        <taxon>Spiralia</taxon>
        <taxon>Lophotrochozoa</taxon>
        <taxon>Platyhelminthes</taxon>
        <taxon>Monogenea</taxon>
        <taxon>Polyopisthocotylea</taxon>
        <taxon>Polystomatidea</taxon>
        <taxon>Polystomatidae</taxon>
        <taxon>Protopolystoma</taxon>
    </lineage>
</organism>
<dbReference type="EC" id="3.2.1.-" evidence="5"/>
<dbReference type="PRINTS" id="PR00747">
    <property type="entry name" value="GLYHDRLASE47"/>
</dbReference>
<evidence type="ECO:0000313" key="7">
    <source>
        <dbReference type="Proteomes" id="UP000784294"/>
    </source>
</evidence>
<comment type="similarity">
    <text evidence="2 5">Belongs to the glycosyl hydrolase 47 family.</text>
</comment>
<dbReference type="InterPro" id="IPR036026">
    <property type="entry name" value="Seven-hairpin_glycosidases"/>
</dbReference>
<dbReference type="GO" id="GO:0005975">
    <property type="term" value="P:carbohydrate metabolic process"/>
    <property type="evidence" value="ECO:0007669"/>
    <property type="project" value="InterPro"/>
</dbReference>
<dbReference type="OrthoDB" id="8118055at2759"/>
<dbReference type="EMBL" id="CAAALY010017267">
    <property type="protein sequence ID" value="VEL13270.1"/>
    <property type="molecule type" value="Genomic_DNA"/>
</dbReference>
<keyword evidence="5" id="KW-0326">Glycosidase</keyword>
<dbReference type="Gene3D" id="1.50.10.10">
    <property type="match status" value="1"/>
</dbReference>
<reference evidence="6" key="1">
    <citation type="submission" date="2018-11" db="EMBL/GenBank/DDBJ databases">
        <authorList>
            <consortium name="Pathogen Informatics"/>
        </authorList>
    </citation>
    <scope>NUCLEOTIDE SEQUENCE</scope>
</reference>
<keyword evidence="5" id="KW-0378">Hydrolase</keyword>
<name>A0A448WJG7_9PLAT</name>
<dbReference type="GO" id="GO:0044322">
    <property type="term" value="C:endoplasmic reticulum quality control compartment"/>
    <property type="evidence" value="ECO:0007669"/>
    <property type="project" value="GOC"/>
</dbReference>